<dbReference type="CDD" id="cd00978">
    <property type="entry name" value="chitosanase_GH46"/>
    <property type="match status" value="1"/>
</dbReference>
<dbReference type="AlphaFoldDB" id="A0AAE4CRD2"/>
<dbReference type="Gene3D" id="1.20.141.10">
    <property type="entry name" value="Chitosanase, subunit A, domain 1"/>
    <property type="match status" value="1"/>
</dbReference>
<dbReference type="Proteomes" id="UP001183629">
    <property type="component" value="Unassembled WGS sequence"/>
</dbReference>
<dbReference type="InterPro" id="IPR023099">
    <property type="entry name" value="Glyco_hydro_46_N"/>
</dbReference>
<evidence type="ECO:0000313" key="5">
    <source>
        <dbReference type="EMBL" id="MDR7320038.1"/>
    </source>
</evidence>
<evidence type="ECO:0000256" key="1">
    <source>
        <dbReference type="ARBA" id="ARBA00022729"/>
    </source>
</evidence>
<keyword evidence="1 3" id="KW-0732">Signal</keyword>
<dbReference type="Gene3D" id="1.50.10.100">
    <property type="entry name" value="Chondroitin AC/alginate lyase"/>
    <property type="match status" value="2"/>
</dbReference>
<evidence type="ECO:0000259" key="4">
    <source>
        <dbReference type="Pfam" id="PF05426"/>
    </source>
</evidence>
<dbReference type="InterPro" id="IPR023346">
    <property type="entry name" value="Lysozyme-like_dom_sf"/>
</dbReference>
<dbReference type="SUPFAM" id="SSF53955">
    <property type="entry name" value="Lysozyme-like"/>
    <property type="match status" value="1"/>
</dbReference>
<keyword evidence="2" id="KW-0456">Lyase</keyword>
<name>A0AAE4CRD2_9ACTN</name>
<feature type="chain" id="PRO_5042090507" description="Alginate lyase domain-containing protein" evidence="3">
    <location>
        <begin position="28"/>
        <end position="620"/>
    </location>
</feature>
<comment type="caution">
    <text evidence="5">The sequence shown here is derived from an EMBL/GenBank/DDBJ whole genome shotgun (WGS) entry which is preliminary data.</text>
</comment>
<evidence type="ECO:0000256" key="2">
    <source>
        <dbReference type="ARBA" id="ARBA00023239"/>
    </source>
</evidence>
<organism evidence="5 6">
    <name type="scientific">Catenuloplanes niger</name>
    <dbReference type="NCBI Taxonomy" id="587534"/>
    <lineage>
        <taxon>Bacteria</taxon>
        <taxon>Bacillati</taxon>
        <taxon>Actinomycetota</taxon>
        <taxon>Actinomycetes</taxon>
        <taxon>Micromonosporales</taxon>
        <taxon>Micromonosporaceae</taxon>
        <taxon>Catenuloplanes</taxon>
    </lineage>
</organism>
<dbReference type="Gene3D" id="3.30.386.10">
    <property type="entry name" value="Chitosanase, subunit A, domain 2"/>
    <property type="match status" value="1"/>
</dbReference>
<feature type="domain" description="Alginate lyase" evidence="4">
    <location>
        <begin position="341"/>
        <end position="554"/>
    </location>
</feature>
<protein>
    <recommendedName>
        <fullName evidence="4">Alginate lyase domain-containing protein</fullName>
    </recommendedName>
</protein>
<dbReference type="GO" id="GO:0016829">
    <property type="term" value="F:lyase activity"/>
    <property type="evidence" value="ECO:0007669"/>
    <property type="project" value="UniProtKB-KW"/>
</dbReference>
<dbReference type="EMBL" id="JAVDYC010000001">
    <property type="protein sequence ID" value="MDR7320038.1"/>
    <property type="molecule type" value="Genomic_DNA"/>
</dbReference>
<proteinExistence type="predicted"/>
<dbReference type="RefSeq" id="WP_310408165.1">
    <property type="nucleotide sequence ID" value="NZ_JAVDYC010000001.1"/>
</dbReference>
<dbReference type="SUPFAM" id="SSF48230">
    <property type="entry name" value="Chondroitin AC/alginate lyase"/>
    <property type="match status" value="1"/>
</dbReference>
<dbReference type="GO" id="GO:0005576">
    <property type="term" value="C:extracellular region"/>
    <property type="evidence" value="ECO:0007669"/>
    <property type="project" value="InterPro"/>
</dbReference>
<dbReference type="Pfam" id="PF01374">
    <property type="entry name" value="Glyco_hydro_46"/>
    <property type="match status" value="1"/>
</dbReference>
<dbReference type="InterPro" id="IPR008397">
    <property type="entry name" value="Alginate_lyase_dom"/>
</dbReference>
<dbReference type="GO" id="GO:0005975">
    <property type="term" value="P:carbohydrate metabolic process"/>
    <property type="evidence" value="ECO:0007669"/>
    <property type="project" value="InterPro"/>
</dbReference>
<accession>A0AAE4CRD2</accession>
<evidence type="ECO:0000313" key="6">
    <source>
        <dbReference type="Proteomes" id="UP001183629"/>
    </source>
</evidence>
<dbReference type="InterPro" id="IPR000400">
    <property type="entry name" value="Glyco_hydro_46"/>
</dbReference>
<reference evidence="5 6" key="1">
    <citation type="submission" date="2023-07" db="EMBL/GenBank/DDBJ databases">
        <title>Sequencing the genomes of 1000 actinobacteria strains.</title>
        <authorList>
            <person name="Klenk H.-P."/>
        </authorList>
    </citation>
    <scope>NUCLEOTIDE SEQUENCE [LARGE SCALE GENOMIC DNA]</scope>
    <source>
        <strain evidence="5 6">DSM 44711</strain>
    </source>
</reference>
<keyword evidence="6" id="KW-1185">Reference proteome</keyword>
<evidence type="ECO:0000256" key="3">
    <source>
        <dbReference type="SAM" id="SignalP"/>
    </source>
</evidence>
<feature type="signal peptide" evidence="3">
    <location>
        <begin position="1"/>
        <end position="27"/>
    </location>
</feature>
<gene>
    <name evidence="5" type="ORF">J2S44_000288</name>
</gene>
<dbReference type="PROSITE" id="PS60000">
    <property type="entry name" value="CHITOSANASE_46_80"/>
    <property type="match status" value="1"/>
</dbReference>
<dbReference type="InterPro" id="IPR008929">
    <property type="entry name" value="Chondroitin_lyas"/>
</dbReference>
<dbReference type="GO" id="GO:0042597">
    <property type="term" value="C:periplasmic space"/>
    <property type="evidence" value="ECO:0007669"/>
    <property type="project" value="InterPro"/>
</dbReference>
<sequence length="620" mass="66374">MNTFRRKALLAALAVALVLGPAGLVMITRDGAVAAVADLDDPALKDVAMRLVSSAENSSLEWTEQYGYIEDIGDGRGYTAGIIGFCSGTGDMLDVVERYTEAAPDNALAAYLPALRAVNGTDSHDGLDPGFTAAWRAAAADPVFRAAQDAARDETYFGPAVAQAKEDGLRALGQFAYYDAIVMHGPGAGLGDIRASALEVAEPPSRGGDETAYLEAFLDARAAAMRTEAAHHDTSRVDTAQRVFLRDGNLDLEPPLRWEVYGTPFEITAFGPAASDGAFVHPGVLVDADRLDAVRARVGTPAFEEMMSSRYASLDRTPKPRATVECGSHSRPNHGCTDEREDAIAAYTLALAWYATRDDRYAAKAIEIMDAWSAVLSGHGNSNAPLQAGWAGSVWPRAAEIIRYGGAEWPAADRFATMLRDVYLPTVIKGSCSNGNWELSMIEAAAGISVFLEDRFNFERAMAMFAERVPAYLYLTSDGPTPAAVARCGDRDWHGQRTYVDGLSQETCRDLTHTGYGISAITHVLETARIQGQNLWPRYGGRVRAALEFHASYQLGADVPDSLCGGELTLGLGPVAEVGYAALRTAPGAEMPHTASLVTRGRPAGSNNLFVAWETLTHGE</sequence>
<dbReference type="GO" id="GO:0016977">
    <property type="term" value="F:chitosanase activity"/>
    <property type="evidence" value="ECO:0007669"/>
    <property type="project" value="InterPro"/>
</dbReference>
<dbReference type="Pfam" id="PF05426">
    <property type="entry name" value="Alginate_lyase"/>
    <property type="match status" value="1"/>
</dbReference>